<dbReference type="PANTHER" id="PTHR31006:SF3">
    <property type="entry name" value="F-BOX DOMAIN-CONTAINING PROTEIN-RELATED"/>
    <property type="match status" value="1"/>
</dbReference>
<accession>G0PCW8</accession>
<evidence type="ECO:0000313" key="4">
    <source>
        <dbReference type="Proteomes" id="UP000008068"/>
    </source>
</evidence>
<evidence type="ECO:0000256" key="1">
    <source>
        <dbReference type="SAM" id="MobiDB-lite"/>
    </source>
</evidence>
<evidence type="ECO:0000259" key="2">
    <source>
        <dbReference type="Pfam" id="PF00646"/>
    </source>
</evidence>
<feature type="compositionally biased region" description="Basic and acidic residues" evidence="1">
    <location>
        <begin position="395"/>
        <end position="408"/>
    </location>
</feature>
<keyword evidence="4" id="KW-1185">Reference proteome</keyword>
<dbReference type="PANTHER" id="PTHR31006">
    <property type="entry name" value="F-BOX DOMAIN-CONTAINING PROTEIN-RELATED-RELATED"/>
    <property type="match status" value="1"/>
</dbReference>
<name>G0PCW8_CAEBE</name>
<dbReference type="InterPro" id="IPR001810">
    <property type="entry name" value="F-box_dom"/>
</dbReference>
<evidence type="ECO:0000313" key="3">
    <source>
        <dbReference type="EMBL" id="EGT51327.1"/>
    </source>
</evidence>
<dbReference type="InParanoid" id="G0PCW8"/>
<feature type="region of interest" description="Disordered" evidence="1">
    <location>
        <begin position="383"/>
        <end position="426"/>
    </location>
</feature>
<dbReference type="Pfam" id="PF00646">
    <property type="entry name" value="F-box"/>
    <property type="match status" value="1"/>
</dbReference>
<gene>
    <name evidence="3" type="ORF">CAEBREN_13250</name>
</gene>
<dbReference type="OMA" id="FACEMND"/>
<dbReference type="HOGENOM" id="CLU_051915_0_0_1"/>
<dbReference type="EMBL" id="GL380255">
    <property type="protein sequence ID" value="EGT51327.1"/>
    <property type="molecule type" value="Genomic_DNA"/>
</dbReference>
<dbReference type="AlphaFoldDB" id="G0PCW8"/>
<dbReference type="eggNOG" id="ENOG502TI57">
    <property type="taxonomic scope" value="Eukaryota"/>
</dbReference>
<reference evidence="4" key="1">
    <citation type="submission" date="2011-07" db="EMBL/GenBank/DDBJ databases">
        <authorList>
            <consortium name="Caenorhabditis brenneri Sequencing and Analysis Consortium"/>
            <person name="Wilson R.K."/>
        </authorList>
    </citation>
    <scope>NUCLEOTIDE SEQUENCE [LARGE SCALE GENOMIC DNA]</scope>
    <source>
        <strain evidence="4">PB2801</strain>
    </source>
</reference>
<dbReference type="InterPro" id="IPR042317">
    <property type="entry name" value="She-1-like"/>
</dbReference>
<feature type="domain" description="F-box" evidence="2">
    <location>
        <begin position="107"/>
        <end position="145"/>
    </location>
</feature>
<dbReference type="OrthoDB" id="5879493at2759"/>
<dbReference type="Proteomes" id="UP000008068">
    <property type="component" value="Unassembled WGS sequence"/>
</dbReference>
<proteinExistence type="predicted"/>
<sequence length="426" mass="49618">MPQNEITSDDTTEKPLKIQELTVNVNKKSNSIHLKGSGRVLKFQSSTRKLDPIVKCAMEDGHVERLRMKIEKPNRVLKNGLFKVLLDEADRIDRLHNWDTVVFETNWIDLPEKLKRECIDRMSFKTRMRLGMTSKTEKLIIDSHQAKFDFVKIDENSRSCDETSIELSFRLRSPRQEFFSKFQNSSEFIEKGLSLLIFLLKIGSIRILDLEIGDELMDQLIGRIKNLKLRFKKYMNFVSTDSRGAQFIMENCEEGVLEVLCDPKDCEEKDLETFMELPAVYKANRVVLWHVQHPFAALKLLEKWIQIDSEYNTIFDFEAVTQTTVDAIALKFGDRIELQNEDRAVWIRMDSPQKLIRITYAPFYDTIFRCTVVDSVRPALHDYPAEESSSSSSAESERSAKYDSKDDLDFSFASDSTKWPKFSRIR</sequence>
<protein>
    <recommendedName>
        <fullName evidence="2">F-box domain-containing protein</fullName>
    </recommendedName>
</protein>
<organism evidence="4">
    <name type="scientific">Caenorhabditis brenneri</name>
    <name type="common">Nematode worm</name>
    <dbReference type="NCBI Taxonomy" id="135651"/>
    <lineage>
        <taxon>Eukaryota</taxon>
        <taxon>Metazoa</taxon>
        <taxon>Ecdysozoa</taxon>
        <taxon>Nematoda</taxon>
        <taxon>Chromadorea</taxon>
        <taxon>Rhabditida</taxon>
        <taxon>Rhabditina</taxon>
        <taxon>Rhabditomorpha</taxon>
        <taxon>Rhabditoidea</taxon>
        <taxon>Rhabditidae</taxon>
        <taxon>Peloderinae</taxon>
        <taxon>Caenorhabditis</taxon>
    </lineage>
</organism>